<proteinExistence type="inferred from homology"/>
<feature type="transmembrane region" description="Helical" evidence="7">
    <location>
        <begin position="57"/>
        <end position="77"/>
    </location>
</feature>
<gene>
    <name evidence="10" type="primary">LOC106173146</name>
</gene>
<evidence type="ECO:0000313" key="10">
    <source>
        <dbReference type="RefSeq" id="XP_023930092.1"/>
    </source>
</evidence>
<keyword evidence="4 7" id="KW-1133">Transmembrane helix</keyword>
<dbReference type="PANTHER" id="PTHR22883:SF203">
    <property type="entry name" value="PALMITOYLTRANSFERASE"/>
    <property type="match status" value="1"/>
</dbReference>
<evidence type="ECO:0000259" key="8">
    <source>
        <dbReference type="Pfam" id="PF01529"/>
    </source>
</evidence>
<dbReference type="GeneID" id="106173146"/>
<evidence type="ECO:0000313" key="9">
    <source>
        <dbReference type="Proteomes" id="UP000085678"/>
    </source>
</evidence>
<evidence type="ECO:0000256" key="1">
    <source>
        <dbReference type="ARBA" id="ARBA00004141"/>
    </source>
</evidence>
<protein>
    <recommendedName>
        <fullName evidence="7">Palmitoyltransferase</fullName>
        <ecNumber evidence="7">2.3.1.225</ecNumber>
    </recommendedName>
</protein>
<keyword evidence="2 7" id="KW-0808">Transferase</keyword>
<keyword evidence="9" id="KW-1185">Reference proteome</keyword>
<feature type="transmembrane region" description="Helical" evidence="7">
    <location>
        <begin position="27"/>
        <end position="45"/>
    </location>
</feature>
<dbReference type="PANTHER" id="PTHR22883">
    <property type="entry name" value="ZINC FINGER DHHC DOMAIN CONTAINING PROTEIN"/>
    <property type="match status" value="1"/>
</dbReference>
<keyword evidence="5 7" id="KW-0472">Membrane</keyword>
<dbReference type="GO" id="GO:0005783">
    <property type="term" value="C:endoplasmic reticulum"/>
    <property type="evidence" value="ECO:0007669"/>
    <property type="project" value="TreeGrafter"/>
</dbReference>
<dbReference type="GO" id="GO:0019706">
    <property type="term" value="F:protein-cysteine S-palmitoyltransferase activity"/>
    <property type="evidence" value="ECO:0007669"/>
    <property type="project" value="UniProtKB-EC"/>
</dbReference>
<evidence type="ECO:0000256" key="2">
    <source>
        <dbReference type="ARBA" id="ARBA00022679"/>
    </source>
</evidence>
<dbReference type="GO" id="GO:0016020">
    <property type="term" value="C:membrane"/>
    <property type="evidence" value="ECO:0007669"/>
    <property type="project" value="UniProtKB-SubCell"/>
</dbReference>
<dbReference type="RefSeq" id="XP_023930092.1">
    <property type="nucleotide sequence ID" value="XM_024074324.1"/>
</dbReference>
<feature type="domain" description="Palmitoyltransferase DHHC" evidence="8">
    <location>
        <begin position="105"/>
        <end position="285"/>
    </location>
</feature>
<dbReference type="InterPro" id="IPR039859">
    <property type="entry name" value="PFA4/ZDH16/20/ERF2-like"/>
</dbReference>
<organism evidence="9 10">
    <name type="scientific">Lingula anatina</name>
    <name type="common">Brachiopod</name>
    <name type="synonym">Lingula unguis</name>
    <dbReference type="NCBI Taxonomy" id="7574"/>
    <lineage>
        <taxon>Eukaryota</taxon>
        <taxon>Metazoa</taxon>
        <taxon>Spiralia</taxon>
        <taxon>Lophotrochozoa</taxon>
        <taxon>Brachiopoda</taxon>
        <taxon>Linguliformea</taxon>
        <taxon>Lingulata</taxon>
        <taxon>Lingulida</taxon>
        <taxon>Linguloidea</taxon>
        <taxon>Lingulidae</taxon>
        <taxon>Lingula</taxon>
    </lineage>
</organism>
<evidence type="ECO:0000256" key="4">
    <source>
        <dbReference type="ARBA" id="ARBA00022989"/>
    </source>
</evidence>
<evidence type="ECO:0000256" key="5">
    <source>
        <dbReference type="ARBA" id="ARBA00023136"/>
    </source>
</evidence>
<reference evidence="10" key="1">
    <citation type="submission" date="2025-08" db="UniProtKB">
        <authorList>
            <consortium name="RefSeq"/>
        </authorList>
    </citation>
    <scope>IDENTIFICATION</scope>
    <source>
        <tissue evidence="10">Gonads</tissue>
    </source>
</reference>
<dbReference type="GO" id="GO:0005794">
    <property type="term" value="C:Golgi apparatus"/>
    <property type="evidence" value="ECO:0007669"/>
    <property type="project" value="TreeGrafter"/>
</dbReference>
<dbReference type="InterPro" id="IPR001594">
    <property type="entry name" value="Palmitoyltrfase_DHHC"/>
</dbReference>
<name>A0A2R2MJ42_LINAN</name>
<evidence type="ECO:0000256" key="7">
    <source>
        <dbReference type="RuleBase" id="RU079119"/>
    </source>
</evidence>
<dbReference type="Proteomes" id="UP000085678">
    <property type="component" value="Unplaced"/>
</dbReference>
<evidence type="ECO:0000256" key="3">
    <source>
        <dbReference type="ARBA" id="ARBA00022692"/>
    </source>
</evidence>
<dbReference type="PROSITE" id="PS50216">
    <property type="entry name" value="DHHC"/>
    <property type="match status" value="1"/>
</dbReference>
<dbReference type="AlphaFoldDB" id="A0A2R2MJ42"/>
<keyword evidence="6 7" id="KW-0012">Acyltransferase</keyword>
<feature type="transmembrane region" description="Helical" evidence="7">
    <location>
        <begin position="152"/>
        <end position="179"/>
    </location>
</feature>
<dbReference type="Pfam" id="PF01529">
    <property type="entry name" value="DHHC"/>
    <property type="match status" value="1"/>
</dbReference>
<dbReference type="EC" id="2.3.1.225" evidence="7"/>
<comment type="catalytic activity">
    <reaction evidence="7">
        <text>L-cysteinyl-[protein] + hexadecanoyl-CoA = S-hexadecanoyl-L-cysteinyl-[protein] + CoA</text>
        <dbReference type="Rhea" id="RHEA:36683"/>
        <dbReference type="Rhea" id="RHEA-COMP:10131"/>
        <dbReference type="Rhea" id="RHEA-COMP:11032"/>
        <dbReference type="ChEBI" id="CHEBI:29950"/>
        <dbReference type="ChEBI" id="CHEBI:57287"/>
        <dbReference type="ChEBI" id="CHEBI:57379"/>
        <dbReference type="ChEBI" id="CHEBI:74151"/>
        <dbReference type="EC" id="2.3.1.225"/>
    </reaction>
</comment>
<evidence type="ECO:0000256" key="6">
    <source>
        <dbReference type="ARBA" id="ARBA00023315"/>
    </source>
</evidence>
<comment type="similarity">
    <text evidence="7">Belongs to the DHHC palmitoyltransferase family.</text>
</comment>
<comment type="subcellular location">
    <subcellularLocation>
        <location evidence="1">Membrane</location>
        <topology evidence="1">Multi-pass membrane protein</topology>
    </subcellularLocation>
</comment>
<dbReference type="GO" id="GO:0006612">
    <property type="term" value="P:protein targeting to membrane"/>
    <property type="evidence" value="ECO:0007669"/>
    <property type="project" value="TreeGrafter"/>
</dbReference>
<accession>A0A2R2MJ42</accession>
<feature type="transmembrane region" description="Helical" evidence="7">
    <location>
        <begin position="243"/>
        <end position="263"/>
    </location>
</feature>
<comment type="domain">
    <text evidence="7">The DHHC domain is required for palmitoyltransferase activity.</text>
</comment>
<keyword evidence="3 7" id="KW-0812">Transmembrane</keyword>
<sequence>MGADTNVEVQQPSRENGWSCPPHPLQFVAWGFIIFFGVIHFVILVPGLPVEWQTAGYVVQGILFLAHFIVHLMACTVNPADVNVIKKAGKTPAAIFDRTLHAHVIENDHCYICEVEVGPKSKHCSACNKCVSDFDHHCKWLNNCVGGRNYKLFILTLVTALVGCLLILTLCILQFVAYYTDKSDGHILQQYRDYLSSTTTSVLTTGYSNSTTDTTVSTVSTATVPYETPLLFHIFYASVPDEAWLAVLGITAVLALITIILLGHLLGFHIYLRCNGLTFYEHIQKTRSKKQESSNDESQDEVIELGHVGVASQSSVENGEIPIPCSSEEKPYQCCGSVKCAKISVPTITLSCSVKRQNVRQENEK</sequence>
<dbReference type="OrthoDB" id="9909019at2759"/>